<feature type="domain" description="EGF-like" evidence="13">
    <location>
        <begin position="1033"/>
        <end position="1070"/>
    </location>
</feature>
<feature type="domain" description="EGF-like" evidence="13">
    <location>
        <begin position="1584"/>
        <end position="1622"/>
    </location>
</feature>
<feature type="disulfide bond" evidence="8">
    <location>
        <begin position="2555"/>
        <end position="2572"/>
    </location>
</feature>
<dbReference type="Pfam" id="PF00057">
    <property type="entry name" value="Ldl_recept_a"/>
    <property type="match status" value="1"/>
</dbReference>
<feature type="domain" description="EGF-like" evidence="13">
    <location>
        <begin position="2288"/>
        <end position="2326"/>
    </location>
</feature>
<feature type="domain" description="SEA" evidence="12">
    <location>
        <begin position="3026"/>
        <end position="3151"/>
    </location>
</feature>
<feature type="disulfide bond" evidence="8">
    <location>
        <begin position="3356"/>
        <end position="3373"/>
    </location>
</feature>
<dbReference type="PROSITE" id="PS50024">
    <property type="entry name" value="SEA"/>
    <property type="match status" value="2"/>
</dbReference>
<feature type="domain" description="EGF-like" evidence="13">
    <location>
        <begin position="3304"/>
        <end position="3342"/>
    </location>
</feature>
<dbReference type="InterPro" id="IPR009030">
    <property type="entry name" value="Growth_fac_rcpt_cys_sf"/>
</dbReference>
<feature type="domain" description="EGF-like" evidence="13">
    <location>
        <begin position="1889"/>
        <end position="1927"/>
    </location>
</feature>
<dbReference type="Pfam" id="PF00092">
    <property type="entry name" value="VWA"/>
    <property type="match status" value="1"/>
</dbReference>
<feature type="domain" description="EGF-like" evidence="13">
    <location>
        <begin position="3349"/>
        <end position="3385"/>
    </location>
</feature>
<evidence type="ECO:0000256" key="6">
    <source>
        <dbReference type="ARBA" id="ARBA00023157"/>
    </source>
</evidence>
<feature type="domain" description="EGF-like" evidence="13">
    <location>
        <begin position="475"/>
        <end position="513"/>
    </location>
</feature>
<evidence type="ECO:0000256" key="11">
    <source>
        <dbReference type="SAM" id="SignalP"/>
    </source>
</evidence>
<dbReference type="InterPro" id="IPR056590">
    <property type="entry name" value="Mua-3/Mup-4_EGF"/>
</dbReference>
<dbReference type="PROSITE" id="PS01186">
    <property type="entry name" value="EGF_2"/>
    <property type="match status" value="1"/>
</dbReference>
<keyword evidence="7" id="KW-0325">Glycoprotein</keyword>
<accession>A0AAF5Q3E2</accession>
<feature type="domain" description="EGF-like" evidence="13">
    <location>
        <begin position="822"/>
        <end position="861"/>
    </location>
</feature>
<evidence type="ECO:0000259" key="14">
    <source>
        <dbReference type="PROSITE" id="PS50234"/>
    </source>
</evidence>
<feature type="domain" description="EGF-like" evidence="13">
    <location>
        <begin position="1684"/>
        <end position="1731"/>
    </location>
</feature>
<name>A0AAF5Q3E2_WUCBA</name>
<dbReference type="FunFam" id="2.10.25.10:FF:000291">
    <property type="entry name" value="Transmembrane matrix receptor MUP-4"/>
    <property type="match status" value="4"/>
</dbReference>
<evidence type="ECO:0000313" key="15">
    <source>
        <dbReference type="Proteomes" id="UP000093561"/>
    </source>
</evidence>
<evidence type="ECO:0000256" key="10">
    <source>
        <dbReference type="SAM" id="Phobius"/>
    </source>
</evidence>
<feature type="domain" description="EGF-like" evidence="13">
    <location>
        <begin position="2741"/>
        <end position="2781"/>
    </location>
</feature>
<dbReference type="InterPro" id="IPR036465">
    <property type="entry name" value="vWFA_dom_sf"/>
</dbReference>
<keyword evidence="6 8" id="KW-1015">Disulfide bond</keyword>
<keyword evidence="4" id="KW-0677">Repeat</keyword>
<dbReference type="WBParaSite" id="mrna-Wban_09977">
    <property type="protein sequence ID" value="mrna-Wban_09977"/>
    <property type="gene ID" value="Wban_09977"/>
</dbReference>
<feature type="domain" description="EGF-like" evidence="13">
    <location>
        <begin position="373"/>
        <end position="412"/>
    </location>
</feature>
<feature type="region of interest" description="Disordered" evidence="9">
    <location>
        <begin position="3637"/>
        <end position="3682"/>
    </location>
</feature>
<feature type="domain" description="VWFA" evidence="14">
    <location>
        <begin position="1192"/>
        <end position="1371"/>
    </location>
</feature>
<dbReference type="Gene3D" id="3.40.50.410">
    <property type="entry name" value="von Willebrand factor, type A domain"/>
    <property type="match status" value="1"/>
</dbReference>
<feature type="region of interest" description="Disordered" evidence="9">
    <location>
        <begin position="3575"/>
        <end position="3594"/>
    </location>
</feature>
<keyword evidence="10" id="KW-0472">Membrane</keyword>
<feature type="domain" description="EGF-like" evidence="13">
    <location>
        <begin position="2091"/>
        <end position="2130"/>
    </location>
</feature>
<dbReference type="SUPFAM" id="SSF57424">
    <property type="entry name" value="LDL receptor-like module"/>
    <property type="match status" value="4"/>
</dbReference>
<feature type="domain" description="EGF-like" evidence="13">
    <location>
        <begin position="2596"/>
        <end position="2635"/>
    </location>
</feature>
<dbReference type="InterPro" id="IPR000742">
    <property type="entry name" value="EGF"/>
</dbReference>
<dbReference type="Pfam" id="PF12947">
    <property type="entry name" value="EGF_3"/>
    <property type="match status" value="1"/>
</dbReference>
<reference evidence="15" key="1">
    <citation type="submission" date="2015-03" db="EMBL/GenBank/DDBJ databases">
        <title>Wuchereria bancrofti Genome Sequencing Papua New Guinea Strain.</title>
        <authorList>
            <person name="Small S.T."/>
            <person name="Serre D."/>
            <person name="Zimmerman P.A."/>
        </authorList>
    </citation>
    <scope>NUCLEOTIDE SEQUENCE [LARGE SCALE GENOMIC DNA]</scope>
    <source>
        <strain evidence="15">pt0022</strain>
    </source>
</reference>
<dbReference type="Pfam" id="PF12661">
    <property type="entry name" value="hEGF"/>
    <property type="match status" value="2"/>
</dbReference>
<dbReference type="Gene3D" id="4.10.400.10">
    <property type="entry name" value="Low-density Lipoprotein Receptor"/>
    <property type="match status" value="4"/>
</dbReference>
<dbReference type="CDD" id="cd00054">
    <property type="entry name" value="EGF_CA"/>
    <property type="match status" value="8"/>
</dbReference>
<protein>
    <recommendedName>
        <fullName evidence="17">Transmembrane cell adhesion receptor mua-3</fullName>
    </recommendedName>
</protein>
<dbReference type="Gene3D" id="2.10.25.10">
    <property type="entry name" value="Laminin"/>
    <property type="match status" value="32"/>
</dbReference>
<organism evidence="15 16">
    <name type="scientific">Wuchereria bancrofti</name>
    <dbReference type="NCBI Taxonomy" id="6293"/>
    <lineage>
        <taxon>Eukaryota</taxon>
        <taxon>Metazoa</taxon>
        <taxon>Ecdysozoa</taxon>
        <taxon>Nematoda</taxon>
        <taxon>Chromadorea</taxon>
        <taxon>Rhabditida</taxon>
        <taxon>Spirurina</taxon>
        <taxon>Spiruromorpha</taxon>
        <taxon>Filarioidea</taxon>
        <taxon>Onchocercidae</taxon>
        <taxon>Wuchereria</taxon>
    </lineage>
</organism>
<dbReference type="InterPro" id="IPR013032">
    <property type="entry name" value="EGF-like_CS"/>
</dbReference>
<feature type="compositionally biased region" description="Polar residues" evidence="9">
    <location>
        <begin position="3575"/>
        <end position="3589"/>
    </location>
</feature>
<feature type="signal peptide" evidence="11">
    <location>
        <begin position="1"/>
        <end position="16"/>
    </location>
</feature>
<evidence type="ECO:0008006" key="17">
    <source>
        <dbReference type="Google" id="ProtNLM"/>
    </source>
</evidence>
<feature type="domain" description="EGF-like" evidence="13">
    <location>
        <begin position="1939"/>
        <end position="1977"/>
    </location>
</feature>
<dbReference type="SUPFAM" id="SSF53300">
    <property type="entry name" value="vWA-like"/>
    <property type="match status" value="1"/>
</dbReference>
<feature type="domain" description="EGF-like" evidence="13">
    <location>
        <begin position="1132"/>
        <end position="1171"/>
    </location>
</feature>
<feature type="domain" description="EGF-like" evidence="13">
    <location>
        <begin position="1082"/>
        <end position="1120"/>
    </location>
</feature>
<dbReference type="InterPro" id="IPR018097">
    <property type="entry name" value="EGF_Ca-bd_CS"/>
</dbReference>
<feature type="domain" description="EGF-like" evidence="13">
    <location>
        <begin position="2646"/>
        <end position="2685"/>
    </location>
</feature>
<dbReference type="Proteomes" id="UP000093561">
    <property type="component" value="Unassembled WGS sequence"/>
</dbReference>
<evidence type="ECO:0000256" key="5">
    <source>
        <dbReference type="ARBA" id="ARBA00022989"/>
    </source>
</evidence>
<dbReference type="SUPFAM" id="SSF57184">
    <property type="entry name" value="Growth factor receptor domain"/>
    <property type="match status" value="5"/>
</dbReference>
<reference evidence="15" key="2">
    <citation type="journal article" date="2016" name="Mol. Ecol.">
        <title>Population genomics of the filarial nematode parasite Wuchereria bancrofti from mosquitoes.</title>
        <authorList>
            <person name="Small S.T."/>
            <person name="Reimer L.J."/>
            <person name="Tisch D.J."/>
            <person name="King C.L."/>
            <person name="Christensen B.M."/>
            <person name="Siba P.M."/>
            <person name="Kazura J.W."/>
            <person name="Serre D."/>
            <person name="Zimmerman P.A."/>
        </authorList>
    </citation>
    <scope>NUCLEOTIDE SEQUENCE</scope>
    <source>
        <strain evidence="15">pt0022</strain>
    </source>
</reference>
<dbReference type="SMART" id="SM00200">
    <property type="entry name" value="SEA"/>
    <property type="match status" value="2"/>
</dbReference>
<dbReference type="InterPro" id="IPR057353">
    <property type="entry name" value="TNFR_nem"/>
</dbReference>
<feature type="domain" description="EGF-like" evidence="13">
    <location>
        <begin position="871"/>
        <end position="912"/>
    </location>
</feature>
<feature type="disulfide bond" evidence="8">
    <location>
        <begin position="3375"/>
        <end position="3384"/>
    </location>
</feature>
<dbReference type="SMART" id="SM00181">
    <property type="entry name" value="EGF"/>
    <property type="match status" value="50"/>
</dbReference>
<feature type="domain" description="EGF-like" evidence="13">
    <location>
        <begin position="1990"/>
        <end position="2028"/>
    </location>
</feature>
<dbReference type="GO" id="GO:0005509">
    <property type="term" value="F:calcium ion binding"/>
    <property type="evidence" value="ECO:0007669"/>
    <property type="project" value="InterPro"/>
</dbReference>
<feature type="chain" id="PRO_5042278106" description="Transmembrane cell adhesion receptor mua-3" evidence="11">
    <location>
        <begin position="17"/>
        <end position="3682"/>
    </location>
</feature>
<feature type="domain" description="EGF-like" evidence="13">
    <location>
        <begin position="2338"/>
        <end position="2376"/>
    </location>
</feature>
<dbReference type="SMART" id="SM00327">
    <property type="entry name" value="VWA"/>
    <property type="match status" value="1"/>
</dbReference>
<dbReference type="InterPro" id="IPR000152">
    <property type="entry name" value="EGF-type_Asp/Asn_hydroxyl_site"/>
</dbReference>
<keyword evidence="2 10" id="KW-0812">Transmembrane</keyword>
<feature type="domain" description="EGF-like" evidence="13">
    <location>
        <begin position="2694"/>
        <end position="2733"/>
    </location>
</feature>
<evidence type="ECO:0000256" key="3">
    <source>
        <dbReference type="ARBA" id="ARBA00022729"/>
    </source>
</evidence>
<dbReference type="PANTHER" id="PTHR24039">
    <property type="entry name" value="FIBRILLIN-RELATED"/>
    <property type="match status" value="1"/>
</dbReference>
<feature type="domain" description="EGF-like" evidence="13">
    <location>
        <begin position="2140"/>
        <end position="2179"/>
    </location>
</feature>
<evidence type="ECO:0000256" key="7">
    <source>
        <dbReference type="ARBA" id="ARBA00023180"/>
    </source>
</evidence>
<dbReference type="PRINTS" id="PR00261">
    <property type="entry name" value="LDLRECEPTOR"/>
</dbReference>
<dbReference type="InterPro" id="IPR049883">
    <property type="entry name" value="NOTCH1_EGF-like"/>
</dbReference>
<dbReference type="Pfam" id="PF00008">
    <property type="entry name" value="EGF"/>
    <property type="match status" value="2"/>
</dbReference>
<feature type="domain" description="EGF-like" evidence="13">
    <location>
        <begin position="1634"/>
        <end position="1674"/>
    </location>
</feature>
<feature type="domain" description="EGF-like" evidence="13">
    <location>
        <begin position="3153"/>
        <end position="3190"/>
    </location>
</feature>
<sequence length="3682" mass="407098">MDLNIQLISLISLALGIANIAITASNNNETIIIGRIIHNCSRNEFKCSIDNKCIPLLKVQDGTMDCIDGSDEECLPWQFDCHFGIPRCISQFKVNDGAIDCISGFDEGCPPHNFVCADKSACIDFSKYQDGVAHCKDKSDEPCPAGDFLCNDHSQCIEGKRFQDGFPDCKDGSDEECTVTQFECSCGSIRCIDGEMLKDGKKDCEDGSDEIGPLAQKFCPNGELVRQNRAKNRTVLYPTYSAIAKCPDPSVCNDQLGEICIMVGGATHCVCKKGTIRPQGSPRCVLEPLLQQYLNNIIGNCTEIQKDLIEVYGNKIGFSHDSPRLTYARKETECDPNSKTPCKGYGEICLPNSSGRHRCTCANNGTRMDSICLVNECANPELNDCDPNASCMDSILSYECFCNEGFIDTSVSPKTRPGIKCAKLVDECASEAANQCDENADCIDKPIGYTCRCRNGYVDISEGGARNPGRKCHKLMDECQMGLADCDPKAICIDMTYSYTCKCPHGFADKSTDPINKPGRICSKLINSCDSPNFTGCQSKESKCIGTKDGLVCRCIDGYIDLNPANPGTNCSKAVSDPCQDDSLHDCDPVAECHSEQPGYFQCRCPNGFADVSTDQRFPGRKCKKIINECVLGTHECDENAKCEDTLDGYNCQCKPGWTDNSPNREHAPGRSCKKANICASIQCAKEAECRETELGPVCECFSGYVDISRQHGMAAGHVCRKVVNECATGKHDCSSSASCIDTADLFTCRCRDGFRDESPDLVNRPGRVCVRAFIPEPPECDVNDPMSCDAKKKEVCLFVNGTYKCQCATGYDRLPDGRCLVINECDDQRLNDCASNADCIDQADGYTCQCKSGFADISPSGTPGRICRTRVNECAEPQKYHVDCDSNAVCVDTDEEYTCSCRPGFADISSSFERLPGRRCVEAINECLNPSMNDCSENAICEDAKEGYICTCLQGFVDASSNITHYPGRVCHKPKQEKLHDNDASKGSSITCNPDKPKCGTNEVCTDRKARGKFICDCAENAFRFTDNTCRFYAACIGVNDCDKNAVCANAFDSYICQCRPGFIDISPDPEGKPGRICKELINECATGIHNCSSYATCIDATDGYMCICNDGFVDTSSQFQLAPGRRCSNASNECIDQTLNTCDENADCIDTPDSYTCQCYAGFVDVSSSANLQPGRVCTVQTTCPKQKTDLMFLIDGSGSIGSYVFKNEVLRFIKEFVELFDIGLDNTRVGLIQYSDQIRHEFDLSQYTDKASVISAISQVQYLTGLTRTGAAIQHMVMEGFSERRGARKEGDDVARVSIVITDGRSQDNVTEPAINARKSHINMFSVGVTDHVLGPELEAIAGSPLRWFHVDKFKDLDTRLRSLIQKAACPSPEPKPRPPGGCNPSTQTGCDRTLNEVCVQGNGSAQCVCPEGFQRHPSTRRCGGNQCNPDLPTSCPHPEICVIAPFSNYLCVCPKGYLRDQRSGICLANTHKVDVSGRQQNEPTILSSHDADCHNGGVRCGANEECVRVGTHGFHCECITGYERNLYTGECSMPGSCDPTLPNPCDIRKREKCMPHSSGRYHLCQCAQGEKRHHVTGICLQDECTSSANDCDRNARCIDTDDGYLCACRNGYLDQSPDLVNKPGRICVAERDECKDGTHKCSPNAICTDTVQGYVCRCKPGFIDFSPNPQSFGGTVCKEVVNECQNPSLNTCHKNAICIDTADSYKCICKTGYTDLDELRNPGRNCQKERHNDRCRQGNNDCDRNARCIERDGNDYVCACTAGYRDKSPDPNRPGRVCIPLIPECDNPTLNDCDSPDRAICTDTDEGYLCRCRQGFLDISPNITSKPGRLCKPLENECAKKMDDCAQDGGICEDTPDSYTCRCAINYLDVSFDRQNRPGRKCKRLVDECQTGQNDCSPEAVCTDTEDSYECACPTGYIDVSPDTARKPGRRCLLRINECKENRHDCSPNADCIDTAESFICKCRDDFVDESPDVKNRPGRLCRPALIDECRLGKHDCHENAICQDLTQSYTCHCKPEFIDQSPNRVALPGRLCTPRPTPPPAECRIDASASSCKQELNEVCRLIDGQPKCACPINYSRDKVKNSCTVINECDFPQLNDCHPSADCIDEPTSYTCRCKQGFKDISSSNKPGRICQPHIDECKLPHLNDCHQNAVCIDKEDGYECKCNHGYMDRKPKRPGRLCKKMIDECARTELNSCDKNANCIDEEDGYRCECKNGFLDVSPSPTFRGRACRALINECSDSKLNDCDKTAKCTDTTDSYQCECPPDSKDISPNPAFPGRVCLVFENECLTGKHDCDPNAICRDNEQSFTCECANGFTDRSPNRLNRPGRVCVELVDECANGRHTCSAQAECRDLEEGYTCECKDGFIDRSPNLLTQPGRVCGTPEVCPSNHECSSAAVCEPLGGNKYECTCIQGYLDQSPPGKKGRICVRNSACRDPRLNNCSRNAICYDEPKGYRCECAHGFVDRSADGKQNGYVCEPPAPVTPPPKHPCQDPLLNDCHPAGTCRATGKQTYTCECLQGYVDRSPDTRNKPGRICILTEPICLDANQNDCHPAAICSETKNEEKYTCRCRDGYIDQSPDKINRPGRICVEQINECLDRSLNDCHPLAICQDLPDGYTCRCPLNSVDQSPNPNRPGRKCFQQINECRNPSLNNCSRFADCIDKQDGYECHCRDGYHDGNPRQPGTTCIYIINECESANLNDCDRHAECIDLEGGYECRCKKPYHDESPPGQPGRICRFNECSISTDNTCDKKFAICEDLDDGYTCHCKAGYYDNSPNTQEPGRVCIEFQKEKITTVLPQDAPRIDGILCGRNNYCAIKRNEVCVGGVKCMCRPGDARATLNDRCETVERIPFSIRILNKDTTTLSYSSEYGSSDSAPYVEITHLFSKDIGRAMSSTTYGTRYVTTDVNYITHPKTVNSSWPDGLLFNFSVALLPSGTPTDICNLWDQLAKSIQRTNGAIGGGPLRVASDYDQLNPCRPKLPHGEACGTTICNNELGEVCIAGSLCGCTHGEKRSSSTDICRPVEAWNIVLWVMRKDNEKLMYTDILANPRHMVTKELVKRFENGIGQCYPNTALASSFVTAEVNEIMDPMNINATWDRGILFNSTVYFRKGSVRLPSDVYHMLIRYIIDQNNYQIGQSGLYINSYQSDPFKACWKNNCHPKGICIDLGPNAYRCECGQGYRDLNPSDPGRRCLPNTGYNECERKEDNDCSENARCIDQKHLYKCECLPSFTDASPKDAIAGSVCVLDYCSDVNFCPRNTTCMNEEQQAICQCDPGYVDIRKSEKRTQLFDQDILCLKMRDIDECALGITNCSGVAECVDKAIGYECHCPEGYVDGNPEEPGRVCGALLCDLCNSHGDCVHNALTNNITCVCSDGWSGEFCDVAPSKASMILLVILAVLFLLLTLCCLLYFCTKCICFKRHNLLYREPFTYRKGAWPWSTLEASTSSESGADFSAMSAAGHEYYPEIGIPRAKLKSGSGMMDDQHRSLAVSRLHDYLDDGMRIPRVHLDRDNDAFDSASQSSSEYTIREEIKRHVITDVTRKETKKTLTTADIHGTTAEFHVYPPIEVTTESHSSCQVGTHNSSSLLDKDEQERGESIAEFSIGNARRDWNTTASRNCEFSTDRDLESVISDSTAEDEVYDKKTSVKRSHNFEPTTGGGTERYRTEITTTKSTKGVSKY</sequence>
<dbReference type="FunFam" id="3.40.50.410:FF:000047">
    <property type="entry name" value="von Willebrand factor A domain containing 2"/>
    <property type="match status" value="1"/>
</dbReference>
<dbReference type="PROSITE" id="PS00022">
    <property type="entry name" value="EGF_1"/>
    <property type="match status" value="1"/>
</dbReference>
<dbReference type="InterPro" id="IPR002035">
    <property type="entry name" value="VWF_A"/>
</dbReference>
<feature type="domain" description="EGF-like" evidence="13">
    <location>
        <begin position="723"/>
        <end position="761"/>
    </location>
</feature>
<dbReference type="PRINTS" id="PR00453">
    <property type="entry name" value="VWFADOMAIN"/>
</dbReference>
<feature type="domain" description="EGF-like" evidence="13">
    <location>
        <begin position="2434"/>
        <end position="2473"/>
    </location>
</feature>
<keyword evidence="3 11" id="KW-0732">Signal</keyword>
<dbReference type="InterPro" id="IPR000082">
    <property type="entry name" value="SEA_dom"/>
</dbReference>
<dbReference type="InterPro" id="IPR024731">
    <property type="entry name" value="NELL2-like_EGF"/>
</dbReference>
<evidence type="ECO:0000256" key="9">
    <source>
        <dbReference type="SAM" id="MobiDB-lite"/>
    </source>
</evidence>
<feature type="domain" description="EGF-like" evidence="13">
    <location>
        <begin position="3249"/>
        <end position="3286"/>
    </location>
</feature>
<dbReference type="PROSITE" id="PS50234">
    <property type="entry name" value="VWFA"/>
    <property type="match status" value="1"/>
</dbReference>
<evidence type="ECO:0000259" key="13">
    <source>
        <dbReference type="PROSITE" id="PS50026"/>
    </source>
</evidence>
<evidence type="ECO:0000256" key="8">
    <source>
        <dbReference type="PROSITE-ProRule" id="PRU00076"/>
    </source>
</evidence>
<dbReference type="Pfam" id="PF25478">
    <property type="entry name" value="EGF_Mua-3"/>
    <property type="match status" value="1"/>
</dbReference>
<proteinExistence type="predicted"/>
<feature type="domain" description="EGF-like" evidence="13">
    <location>
        <begin position="575"/>
        <end position="615"/>
    </location>
</feature>
<feature type="domain" description="EGF-like" evidence="13">
    <location>
        <begin position="1838"/>
        <end position="1877"/>
    </location>
</feature>
<dbReference type="SMART" id="SM00179">
    <property type="entry name" value="EGF_CA"/>
    <property type="match status" value="40"/>
</dbReference>
<feature type="domain" description="EGF-like" evidence="13">
    <location>
        <begin position="626"/>
        <end position="664"/>
    </location>
</feature>
<dbReference type="PROSITE" id="PS01187">
    <property type="entry name" value="EGF_CA"/>
    <property type="match status" value="1"/>
</dbReference>
<feature type="domain" description="EGF-like" evidence="13">
    <location>
        <begin position="2188"/>
        <end position="2227"/>
    </location>
</feature>
<dbReference type="PANTHER" id="PTHR24039:SF40">
    <property type="entry name" value="TRANSMEMBRANE MATRIX RECEPTOR MUP-4"/>
    <property type="match status" value="1"/>
</dbReference>
<evidence type="ECO:0000259" key="12">
    <source>
        <dbReference type="PROSITE" id="PS50024"/>
    </source>
</evidence>
<feature type="domain" description="EGF-like" evidence="13">
    <location>
        <begin position="3201"/>
        <end position="3240"/>
    </location>
</feature>
<feature type="domain" description="EGF-like" evidence="13">
    <location>
        <begin position="1735"/>
        <end position="1774"/>
    </location>
</feature>
<dbReference type="SMART" id="SM00192">
    <property type="entry name" value="LDLa"/>
    <property type="match status" value="4"/>
</dbReference>
<dbReference type="CDD" id="cd00112">
    <property type="entry name" value="LDLa"/>
    <property type="match status" value="2"/>
</dbReference>
<dbReference type="InterPro" id="IPR002172">
    <property type="entry name" value="LDrepeatLR_classA_rpt"/>
</dbReference>
<feature type="domain" description="EGF-like" evidence="13">
    <location>
        <begin position="924"/>
        <end position="963"/>
    </location>
</feature>
<dbReference type="Pfam" id="PF23427">
    <property type="entry name" value="EGF_4"/>
    <property type="match status" value="1"/>
</dbReference>
<feature type="domain" description="EGF-like" evidence="13">
    <location>
        <begin position="2543"/>
        <end position="2584"/>
    </location>
</feature>
<dbReference type="PROSITE" id="PS00010">
    <property type="entry name" value="ASX_HYDROXYL"/>
    <property type="match status" value="32"/>
</dbReference>
<comment type="caution">
    <text evidence="8">Lacks conserved residue(s) required for the propagation of feature annotation.</text>
</comment>
<dbReference type="InterPro" id="IPR001881">
    <property type="entry name" value="EGF-like_Ca-bd_dom"/>
</dbReference>
<feature type="domain" description="EGF-like" evidence="13">
    <location>
        <begin position="424"/>
        <end position="462"/>
    </location>
</feature>
<evidence type="ECO:0000256" key="1">
    <source>
        <dbReference type="ARBA" id="ARBA00022536"/>
    </source>
</evidence>
<keyword evidence="1 8" id="KW-0245">EGF-like domain</keyword>
<feature type="transmembrane region" description="Helical" evidence="10">
    <location>
        <begin position="3393"/>
        <end position="3415"/>
    </location>
</feature>
<dbReference type="Pfam" id="PF07645">
    <property type="entry name" value="EGF_CA"/>
    <property type="match status" value="24"/>
</dbReference>
<dbReference type="SUPFAM" id="SSF57196">
    <property type="entry name" value="EGF/Laminin"/>
    <property type="match status" value="7"/>
</dbReference>
<keyword evidence="5 10" id="KW-1133">Transmembrane helix</keyword>
<evidence type="ECO:0000313" key="16">
    <source>
        <dbReference type="WBParaSite" id="mrna-Wban_09977"/>
    </source>
</evidence>
<dbReference type="PROSITE" id="PS50068">
    <property type="entry name" value="LDLRA_2"/>
    <property type="match status" value="5"/>
</dbReference>
<dbReference type="InterPro" id="IPR036055">
    <property type="entry name" value="LDL_receptor-like_sf"/>
</dbReference>
<evidence type="ECO:0000256" key="4">
    <source>
        <dbReference type="ARBA" id="ARBA00022737"/>
    </source>
</evidence>
<feature type="domain" description="EGF-like" evidence="13">
    <location>
        <begin position="2491"/>
        <end position="2531"/>
    </location>
</feature>
<dbReference type="Pfam" id="PF25314">
    <property type="entry name" value="TNFR_nem"/>
    <property type="match status" value="4"/>
</dbReference>
<feature type="domain" description="SEA" evidence="12">
    <location>
        <begin position="2850"/>
        <end position="2982"/>
    </location>
</feature>
<feature type="domain" description="EGF-like" evidence="13">
    <location>
        <begin position="2238"/>
        <end position="2277"/>
    </location>
</feature>
<dbReference type="PROSITE" id="PS50026">
    <property type="entry name" value="EGF_3"/>
    <property type="match status" value="38"/>
</dbReference>
<evidence type="ECO:0000256" key="2">
    <source>
        <dbReference type="ARBA" id="ARBA00022692"/>
    </source>
</evidence>
<reference evidence="16" key="3">
    <citation type="submission" date="2024-02" db="UniProtKB">
        <authorList>
            <consortium name="WormBaseParasite"/>
        </authorList>
    </citation>
    <scope>IDENTIFICATION</scope>
    <source>
        <strain evidence="16">pt0022</strain>
    </source>
</reference>